<dbReference type="OrthoDB" id="372840at2157"/>
<dbReference type="PANTHER" id="PTHR13170:SF16">
    <property type="entry name" value="PROTEIN O-GLCNACASE"/>
    <property type="match status" value="1"/>
</dbReference>
<dbReference type="HOGENOM" id="CLU_001501_5_0_2"/>
<accession>A3DMF1</accession>
<dbReference type="eggNOG" id="arCOG12414">
    <property type="taxonomic scope" value="Archaea"/>
</dbReference>
<dbReference type="Proteomes" id="UP000000254">
    <property type="component" value="Chromosome"/>
</dbReference>
<gene>
    <name evidence="4" type="ordered locus">Smar_0708</name>
</gene>
<keyword evidence="2" id="KW-0326">Glycosidase</keyword>
<protein>
    <submittedName>
        <fullName evidence="4">Hyaluronidase</fullName>
    </submittedName>
</protein>
<dbReference type="RefSeq" id="WP_011839002.1">
    <property type="nucleotide sequence ID" value="NC_009033.1"/>
</dbReference>
<dbReference type="PROSITE" id="PS52009">
    <property type="entry name" value="GH84"/>
    <property type="match status" value="1"/>
</dbReference>
<dbReference type="InterPro" id="IPR051822">
    <property type="entry name" value="Glycosyl_Hydrolase_84"/>
</dbReference>
<evidence type="ECO:0000313" key="5">
    <source>
        <dbReference type="Proteomes" id="UP000000254"/>
    </source>
</evidence>
<reference evidence="5" key="1">
    <citation type="journal article" date="2009" name="BMC Genomics">
        <title>The complete genome sequence of Staphylothermus marinus reveals differences in sulfur metabolism among heterotrophic Crenarchaeota.</title>
        <authorList>
            <person name="Anderson I.J."/>
            <person name="Dharmarajan L."/>
            <person name="Rodriguez J."/>
            <person name="Hooper S."/>
            <person name="Porat I."/>
            <person name="Ulrich L.E."/>
            <person name="Elkins J.G."/>
            <person name="Mavromatis K."/>
            <person name="Sun H."/>
            <person name="Land M."/>
            <person name="Lapidus A."/>
            <person name="Lucas S."/>
            <person name="Barry K."/>
            <person name="Huber H."/>
            <person name="Zhulin I.B."/>
            <person name="Whitman W.B."/>
            <person name="Mukhopadhyay B."/>
            <person name="Woese C."/>
            <person name="Bristow J."/>
            <person name="Kyrpides N."/>
        </authorList>
    </citation>
    <scope>NUCLEOTIDE SEQUENCE [LARGE SCALE GENOMIC DNA]</scope>
    <source>
        <strain evidence="5">ATCC 43588 / DSM 3639 / JCM 9404 / F1</strain>
    </source>
</reference>
<dbReference type="AlphaFoldDB" id="A3DMF1"/>
<dbReference type="PANTHER" id="PTHR13170">
    <property type="entry name" value="O-GLCNACASE"/>
    <property type="match status" value="1"/>
</dbReference>
<proteinExistence type="predicted"/>
<dbReference type="Gene3D" id="3.20.20.80">
    <property type="entry name" value="Glycosidases"/>
    <property type="match status" value="1"/>
</dbReference>
<keyword evidence="1" id="KW-0378">Hydrolase</keyword>
<dbReference type="STRING" id="399550.Smar_0708"/>
<dbReference type="CAZy" id="GH84">
    <property type="family name" value="Glycoside Hydrolase Family 84"/>
</dbReference>
<dbReference type="GO" id="GO:1901135">
    <property type="term" value="P:carbohydrate derivative metabolic process"/>
    <property type="evidence" value="ECO:0007669"/>
    <property type="project" value="UniProtKB-ARBA"/>
</dbReference>
<dbReference type="GO" id="GO:0015929">
    <property type="term" value="F:hexosaminidase activity"/>
    <property type="evidence" value="ECO:0007669"/>
    <property type="project" value="UniProtKB-ARBA"/>
</dbReference>
<dbReference type="KEGG" id="smr:Smar_0708"/>
<dbReference type="Pfam" id="PF07555">
    <property type="entry name" value="NAGidase"/>
    <property type="match status" value="1"/>
</dbReference>
<keyword evidence="5" id="KW-1185">Reference proteome</keyword>
<dbReference type="InterPro" id="IPR011496">
    <property type="entry name" value="O-GlcNAcase_cat"/>
</dbReference>
<evidence type="ECO:0000256" key="2">
    <source>
        <dbReference type="ARBA" id="ARBA00023295"/>
    </source>
</evidence>
<organism evidence="4 5">
    <name type="scientific">Staphylothermus marinus (strain ATCC 43588 / DSM 3639 / JCM 9404 / F1)</name>
    <dbReference type="NCBI Taxonomy" id="399550"/>
    <lineage>
        <taxon>Archaea</taxon>
        <taxon>Thermoproteota</taxon>
        <taxon>Thermoprotei</taxon>
        <taxon>Desulfurococcales</taxon>
        <taxon>Desulfurococcaceae</taxon>
        <taxon>Staphylothermus</taxon>
    </lineage>
</organism>
<dbReference type="GeneID" id="4907402"/>
<dbReference type="SUPFAM" id="SSF51445">
    <property type="entry name" value="(Trans)glycosidases"/>
    <property type="match status" value="1"/>
</dbReference>
<dbReference type="InterPro" id="IPR017853">
    <property type="entry name" value="GH"/>
</dbReference>
<feature type="domain" description="GH84" evidence="3">
    <location>
        <begin position="1"/>
        <end position="270"/>
    </location>
</feature>
<sequence>MYVGVVEGFYGPLWDKIDRLLMIEFMQQIGLNIYIYGPKWDPYHRSRWRTPYPRSYTDMFTELIDAGNRKGVEIVYALSPGLTINYSDKNDRRQIILKLEGLMEIGFTNIAIFLDDIPPVLRGKGYKTLGEAQADLVNYVIHELSPKNMFFCPTYYWGFREDYLRELRSLLENNVYIMWTGPAIVSRKIRLEDVKRFHEITGRKPFIWDNYPVNDYFLLKGIARLHLGPFTNREPEIWNYVSGYVANPMIEAEASKIPLYTLAEMYRRKQNYDPEESITNAIKHLYPEEYYETMRLFIELNKASPFNPLGDYVPSKNDVARLKKMLNEINNINNKKLLEETSWIISKLQAITALLEGQRIRVEPRIQTAGDYDPLMNDEEMKFFFGEVIEKRRIWI</sequence>
<name>A3DMF1_STAMF</name>
<dbReference type="EMBL" id="CP000575">
    <property type="protein sequence ID" value="ABN69811.1"/>
    <property type="molecule type" value="Genomic_DNA"/>
</dbReference>
<evidence type="ECO:0000259" key="3">
    <source>
        <dbReference type="PROSITE" id="PS52009"/>
    </source>
</evidence>
<evidence type="ECO:0000313" key="4">
    <source>
        <dbReference type="EMBL" id="ABN69811.1"/>
    </source>
</evidence>
<evidence type="ECO:0000256" key="1">
    <source>
        <dbReference type="ARBA" id="ARBA00022801"/>
    </source>
</evidence>
<reference evidence="4 5" key="2">
    <citation type="journal article" date="2009" name="Stand. Genomic Sci.">
        <title>Complete genome sequence of Staphylothermus marinus Stetter and Fiala 1986 type strain F1.</title>
        <authorList>
            <person name="Anderson I.J."/>
            <person name="Sun H."/>
            <person name="Lapidus A."/>
            <person name="Copeland A."/>
            <person name="Glavina Del Rio T."/>
            <person name="Tice H."/>
            <person name="Dalin E."/>
            <person name="Lucas S."/>
            <person name="Barry K."/>
            <person name="Land M."/>
            <person name="Richardson P."/>
            <person name="Huber H."/>
            <person name="Kyrpides N.C."/>
        </authorList>
    </citation>
    <scope>NUCLEOTIDE SEQUENCE [LARGE SCALE GENOMIC DNA]</scope>
    <source>
        <strain evidence="5">ATCC 43588 / DSM 3639 / JCM 9404 / F1</strain>
    </source>
</reference>